<name>A0A382HD41_9ZZZZ</name>
<evidence type="ECO:0000313" key="1">
    <source>
        <dbReference type="EMBL" id="SVB85005.1"/>
    </source>
</evidence>
<dbReference type="AlphaFoldDB" id="A0A382HD41"/>
<reference evidence="1" key="1">
    <citation type="submission" date="2018-05" db="EMBL/GenBank/DDBJ databases">
        <authorList>
            <person name="Lanie J.A."/>
            <person name="Ng W.-L."/>
            <person name="Kazmierczak K.M."/>
            <person name="Andrzejewski T.M."/>
            <person name="Davidsen T.M."/>
            <person name="Wayne K.J."/>
            <person name="Tettelin H."/>
            <person name="Glass J.I."/>
            <person name="Rusch D."/>
            <person name="Podicherti R."/>
            <person name="Tsui H.-C.T."/>
            <person name="Winkler M.E."/>
        </authorList>
    </citation>
    <scope>NUCLEOTIDE SEQUENCE</scope>
</reference>
<organism evidence="1">
    <name type="scientific">marine metagenome</name>
    <dbReference type="NCBI Taxonomy" id="408172"/>
    <lineage>
        <taxon>unclassified sequences</taxon>
        <taxon>metagenomes</taxon>
        <taxon>ecological metagenomes</taxon>
    </lineage>
</organism>
<proteinExistence type="predicted"/>
<protein>
    <submittedName>
        <fullName evidence="1">Uncharacterized protein</fullName>
    </submittedName>
</protein>
<sequence length="40" mass="4288">MITVTLAALLYGLVVGFSFAGQIADYLESEQEESSTSSRC</sequence>
<dbReference type="EMBL" id="UINC01060468">
    <property type="protein sequence ID" value="SVB85005.1"/>
    <property type="molecule type" value="Genomic_DNA"/>
</dbReference>
<accession>A0A382HD41</accession>
<gene>
    <name evidence="1" type="ORF">METZ01_LOCUS237859</name>
</gene>